<dbReference type="eggNOG" id="COG0834">
    <property type="taxonomic scope" value="Bacteria"/>
</dbReference>
<keyword evidence="1" id="KW-0732">Signal</keyword>
<dbReference type="PATRIC" id="fig|1247726.3.peg.2180"/>
<keyword evidence="4" id="KW-1185">Reference proteome</keyword>
<dbReference type="EMBL" id="CP003915">
    <property type="protein sequence ID" value="AHG64060.1"/>
    <property type="molecule type" value="Genomic_DNA"/>
</dbReference>
<evidence type="ECO:0000259" key="2">
    <source>
        <dbReference type="SMART" id="SM00062"/>
    </source>
</evidence>
<dbReference type="KEGG" id="amim:MIM_c19800"/>
<gene>
    <name evidence="3" type="ORF">MIM_c19800</name>
</gene>
<reference evidence="3 4" key="1">
    <citation type="journal article" date="2014" name="Microbiology">
        <title>Unravelling the complete genome sequence of Advenella mimigardefordensis strain DPN7T and novel insights in the catabolism of the xenobiotic polythioester precursor 3,3'-dithiodipropionate.</title>
        <authorList>
            <person name="Wubbeler J.H."/>
            <person name="Hiessl S."/>
            <person name="Schuldes J."/>
            <person name="Thurmer A."/>
            <person name="Daniel R."/>
            <person name="Steinbuchel A."/>
        </authorList>
    </citation>
    <scope>NUCLEOTIDE SEQUENCE [LARGE SCALE GENOMIC DNA]</scope>
    <source>
        <strain evidence="4">DSM 17166 / LMG 22922 / DPN7</strain>
    </source>
</reference>
<dbReference type="AlphaFoldDB" id="W0PFI8"/>
<name>W0PFI8_ADVMD</name>
<protein>
    <submittedName>
        <fullName evidence="3">Putative extracellular solute-binding protein</fullName>
    </submittedName>
</protein>
<dbReference type="InterPro" id="IPR001638">
    <property type="entry name" value="Solute-binding_3/MltF_N"/>
</dbReference>
<dbReference type="Proteomes" id="UP000019095">
    <property type="component" value="Chromosome"/>
</dbReference>
<sequence length="278" mass="30117">MTRMGAGAIITTSGLVTGINSAQAEAADVLADIKKRGFMRVGAFSVPPESWVDVGSGEWKGVDADFTLSIAKQIGVEVDPIILTHSAFAPSLDSQRVDVIAMLYRTPERAKVVAYNTRPTWYGIDVLVARKNDPIKKTSDLKGKPIGTVRGSAQELEALAIQKKFGTGDIHKYDTADPMLMDLKAGRIDGAIWWGYTFDYAQRQNPDYDFAVLEPLAPSYLGSDTLPANYYVFSKNGTASLIKAFDDGIEKIIASGENKAILAKYGMTNASYLTGKFG</sequence>
<dbReference type="PANTHER" id="PTHR35936:SF17">
    <property type="entry name" value="ARGININE-BINDING EXTRACELLULAR PROTEIN ARTP"/>
    <property type="match status" value="1"/>
</dbReference>
<proteinExistence type="predicted"/>
<accession>W0PFI8</accession>
<evidence type="ECO:0000313" key="3">
    <source>
        <dbReference type="EMBL" id="AHG64060.1"/>
    </source>
</evidence>
<dbReference type="HOGENOM" id="CLU_958592_0_0_4"/>
<dbReference type="STRING" id="1247726.MIM_c19800"/>
<organism evidence="3 4">
    <name type="scientific">Advenella mimigardefordensis (strain DSM 17166 / LMG 22922 / DPN7)</name>
    <dbReference type="NCBI Taxonomy" id="1247726"/>
    <lineage>
        <taxon>Bacteria</taxon>
        <taxon>Pseudomonadati</taxon>
        <taxon>Pseudomonadota</taxon>
        <taxon>Betaproteobacteria</taxon>
        <taxon>Burkholderiales</taxon>
        <taxon>Alcaligenaceae</taxon>
    </lineage>
</organism>
<dbReference type="Gene3D" id="3.40.190.10">
    <property type="entry name" value="Periplasmic binding protein-like II"/>
    <property type="match status" value="2"/>
</dbReference>
<feature type="domain" description="Solute-binding protein family 3/N-terminal" evidence="2">
    <location>
        <begin position="38"/>
        <end position="269"/>
    </location>
</feature>
<dbReference type="SMART" id="SM00062">
    <property type="entry name" value="PBPb"/>
    <property type="match status" value="1"/>
</dbReference>
<dbReference type="CDD" id="cd13530">
    <property type="entry name" value="PBP2_peptides_like"/>
    <property type="match status" value="1"/>
</dbReference>
<evidence type="ECO:0000313" key="4">
    <source>
        <dbReference type="Proteomes" id="UP000019095"/>
    </source>
</evidence>
<evidence type="ECO:0000256" key="1">
    <source>
        <dbReference type="ARBA" id="ARBA00022729"/>
    </source>
</evidence>
<dbReference type="PANTHER" id="PTHR35936">
    <property type="entry name" value="MEMBRANE-BOUND LYTIC MUREIN TRANSGLYCOSYLASE F"/>
    <property type="match status" value="1"/>
</dbReference>
<dbReference type="Pfam" id="PF00497">
    <property type="entry name" value="SBP_bac_3"/>
    <property type="match status" value="1"/>
</dbReference>
<dbReference type="SUPFAM" id="SSF53850">
    <property type="entry name" value="Periplasmic binding protein-like II"/>
    <property type="match status" value="1"/>
</dbReference>